<feature type="signal peptide" evidence="2">
    <location>
        <begin position="1"/>
        <end position="25"/>
    </location>
</feature>
<feature type="compositionally biased region" description="Acidic residues" evidence="1">
    <location>
        <begin position="26"/>
        <end position="72"/>
    </location>
</feature>
<name>A0A1G7S264_9HYPH</name>
<dbReference type="AlphaFoldDB" id="A0A1G7S264"/>
<feature type="chain" id="PRO_5011752745" description="Peptidase propeptide and YPEB domain-containing protein" evidence="2">
    <location>
        <begin position="26"/>
        <end position="157"/>
    </location>
</feature>
<proteinExistence type="predicted"/>
<evidence type="ECO:0000313" key="4">
    <source>
        <dbReference type="Proteomes" id="UP000199495"/>
    </source>
</evidence>
<reference evidence="3 4" key="1">
    <citation type="submission" date="2016-10" db="EMBL/GenBank/DDBJ databases">
        <authorList>
            <person name="de Groot N.N."/>
        </authorList>
    </citation>
    <scope>NUCLEOTIDE SEQUENCE [LARGE SCALE GENOMIC DNA]</scope>
    <source>
        <strain evidence="3 4">CGMCC 1.10267</strain>
    </source>
</reference>
<protein>
    <recommendedName>
        <fullName evidence="5">Peptidase propeptide and YPEB domain-containing protein</fullName>
    </recommendedName>
</protein>
<dbReference type="Proteomes" id="UP000199495">
    <property type="component" value="Unassembled WGS sequence"/>
</dbReference>
<sequence length="157" mass="17751">MSITRRTLLVAATALLAAWAVPAHADDDDYDDDRDDDRDDDEDDDREDDRDDEDDDDDLDHDVPDDEDDDDPATPTQRPTDDHEDIPTGQIRQTVNSDGLLTLEQMLTIFQGYGTLTVVDVVLRRTPARTYYRFKYIDGTGTVRTADFDAVTGQPVR</sequence>
<dbReference type="STRING" id="440168.SAMN04487974_101235"/>
<evidence type="ECO:0008006" key="5">
    <source>
        <dbReference type="Google" id="ProtNLM"/>
    </source>
</evidence>
<dbReference type="PROSITE" id="PS51318">
    <property type="entry name" value="TAT"/>
    <property type="match status" value="1"/>
</dbReference>
<dbReference type="InterPro" id="IPR006311">
    <property type="entry name" value="TAT_signal"/>
</dbReference>
<keyword evidence="2" id="KW-0732">Signal</keyword>
<evidence type="ECO:0000313" key="3">
    <source>
        <dbReference type="EMBL" id="SDG16539.1"/>
    </source>
</evidence>
<dbReference type="RefSeq" id="WP_176762448.1">
    <property type="nucleotide sequence ID" value="NZ_FNCS01000001.1"/>
</dbReference>
<gene>
    <name evidence="3" type="ORF">SAMN04487974_101235</name>
</gene>
<accession>A0A1G7S264</accession>
<evidence type="ECO:0000256" key="2">
    <source>
        <dbReference type="SAM" id="SignalP"/>
    </source>
</evidence>
<organism evidence="3 4">
    <name type="scientific">Pelagibacterium luteolum</name>
    <dbReference type="NCBI Taxonomy" id="440168"/>
    <lineage>
        <taxon>Bacteria</taxon>
        <taxon>Pseudomonadati</taxon>
        <taxon>Pseudomonadota</taxon>
        <taxon>Alphaproteobacteria</taxon>
        <taxon>Hyphomicrobiales</taxon>
        <taxon>Devosiaceae</taxon>
        <taxon>Pelagibacterium</taxon>
    </lineage>
</organism>
<evidence type="ECO:0000256" key="1">
    <source>
        <dbReference type="SAM" id="MobiDB-lite"/>
    </source>
</evidence>
<keyword evidence="4" id="KW-1185">Reference proteome</keyword>
<dbReference type="EMBL" id="FNCS01000001">
    <property type="protein sequence ID" value="SDG16539.1"/>
    <property type="molecule type" value="Genomic_DNA"/>
</dbReference>
<feature type="region of interest" description="Disordered" evidence="1">
    <location>
        <begin position="18"/>
        <end position="93"/>
    </location>
</feature>